<dbReference type="AlphaFoldDB" id="A0AAV2HBW1"/>
<protein>
    <submittedName>
        <fullName evidence="6">Uncharacterized protein</fullName>
    </submittedName>
</protein>
<feature type="transmembrane region" description="Helical" evidence="5">
    <location>
        <begin position="147"/>
        <end position="169"/>
    </location>
</feature>
<dbReference type="PANTHER" id="PTHR33444">
    <property type="entry name" value="SI:DKEY-19B23.12-RELATED"/>
    <property type="match status" value="1"/>
</dbReference>
<feature type="transmembrane region" description="Helical" evidence="5">
    <location>
        <begin position="105"/>
        <end position="126"/>
    </location>
</feature>
<evidence type="ECO:0000313" key="7">
    <source>
        <dbReference type="Proteomes" id="UP001497497"/>
    </source>
</evidence>
<organism evidence="6 7">
    <name type="scientific">Lymnaea stagnalis</name>
    <name type="common">Great pond snail</name>
    <name type="synonym">Helix stagnalis</name>
    <dbReference type="NCBI Taxonomy" id="6523"/>
    <lineage>
        <taxon>Eukaryota</taxon>
        <taxon>Metazoa</taxon>
        <taxon>Spiralia</taxon>
        <taxon>Lophotrochozoa</taxon>
        <taxon>Mollusca</taxon>
        <taxon>Gastropoda</taxon>
        <taxon>Heterobranchia</taxon>
        <taxon>Euthyneura</taxon>
        <taxon>Panpulmonata</taxon>
        <taxon>Hygrophila</taxon>
        <taxon>Lymnaeoidea</taxon>
        <taxon>Lymnaeidae</taxon>
        <taxon>Lymnaea</taxon>
    </lineage>
</organism>
<proteinExistence type="predicted"/>
<reference evidence="6 7" key="1">
    <citation type="submission" date="2024-04" db="EMBL/GenBank/DDBJ databases">
        <authorList>
            <consortium name="Genoscope - CEA"/>
            <person name="William W."/>
        </authorList>
    </citation>
    <scope>NUCLEOTIDE SEQUENCE [LARGE SCALE GENOMIC DNA]</scope>
</reference>
<dbReference type="Proteomes" id="UP001497497">
    <property type="component" value="Unassembled WGS sequence"/>
</dbReference>
<dbReference type="InterPro" id="IPR027469">
    <property type="entry name" value="Cation_efflux_TMD_sf"/>
</dbReference>
<dbReference type="PANTHER" id="PTHR33444:SF7">
    <property type="entry name" value="TRANSMEMBRANE PROTEIN 272"/>
    <property type="match status" value="1"/>
</dbReference>
<evidence type="ECO:0000256" key="2">
    <source>
        <dbReference type="ARBA" id="ARBA00022692"/>
    </source>
</evidence>
<evidence type="ECO:0000256" key="3">
    <source>
        <dbReference type="ARBA" id="ARBA00022989"/>
    </source>
</evidence>
<evidence type="ECO:0000313" key="6">
    <source>
        <dbReference type="EMBL" id="CAL1531379.1"/>
    </source>
</evidence>
<keyword evidence="2 5" id="KW-0812">Transmembrane</keyword>
<evidence type="ECO:0000256" key="4">
    <source>
        <dbReference type="ARBA" id="ARBA00023136"/>
    </source>
</evidence>
<evidence type="ECO:0000256" key="5">
    <source>
        <dbReference type="SAM" id="Phobius"/>
    </source>
</evidence>
<dbReference type="GO" id="GO:0016020">
    <property type="term" value="C:membrane"/>
    <property type="evidence" value="ECO:0007669"/>
    <property type="project" value="UniProtKB-SubCell"/>
</dbReference>
<name>A0AAV2HBW1_LYMST</name>
<dbReference type="EMBL" id="CAXITT010000087">
    <property type="protein sequence ID" value="CAL1531379.1"/>
    <property type="molecule type" value="Genomic_DNA"/>
</dbReference>
<feature type="transmembrane region" description="Helical" evidence="5">
    <location>
        <begin position="189"/>
        <end position="219"/>
    </location>
</feature>
<evidence type="ECO:0000256" key="1">
    <source>
        <dbReference type="ARBA" id="ARBA00004141"/>
    </source>
</evidence>
<keyword evidence="4 5" id="KW-0472">Membrane</keyword>
<dbReference type="InterPro" id="IPR040350">
    <property type="entry name" value="TMEM272"/>
</dbReference>
<sequence>MEKRKTYGSSVHSSQSGISIISTTSTWTAASLEPDPESADFIQAFRDLNKEAESPFEYVSGAHEIVCSTLLSHIFMVALTIFAVSEACIGVRYLTECPEDSRIPVFLFVGGCIGALKAIHVMYSIHKIKRHSQNSMMSQRADEIVDVILNIFLLVWQGLGMYWIFSVWWPPETEPLYVDPDEWCDQTCYLFAVVQTGVAGVLIVGKALMLCVFLCMYLCAK</sequence>
<comment type="subcellular location">
    <subcellularLocation>
        <location evidence="1">Membrane</location>
        <topology evidence="1">Multi-pass membrane protein</topology>
    </subcellularLocation>
</comment>
<dbReference type="Gene3D" id="1.20.1510.10">
    <property type="entry name" value="Cation efflux protein transmembrane domain"/>
    <property type="match status" value="1"/>
</dbReference>
<keyword evidence="3 5" id="KW-1133">Transmembrane helix</keyword>
<keyword evidence="7" id="KW-1185">Reference proteome</keyword>
<gene>
    <name evidence="6" type="ORF">GSLYS_00005474001</name>
</gene>
<feature type="transmembrane region" description="Helical" evidence="5">
    <location>
        <begin position="70"/>
        <end position="93"/>
    </location>
</feature>
<accession>A0AAV2HBW1</accession>
<comment type="caution">
    <text evidence="6">The sequence shown here is derived from an EMBL/GenBank/DDBJ whole genome shotgun (WGS) entry which is preliminary data.</text>
</comment>